<keyword evidence="3" id="KW-1185">Reference proteome</keyword>
<dbReference type="InterPro" id="IPR024459">
    <property type="entry name" value="Acb1-like_N"/>
</dbReference>
<evidence type="ECO:0000313" key="2">
    <source>
        <dbReference type="EMBL" id="SHK72003.1"/>
    </source>
</evidence>
<name>A0A1M6US45_9BACT</name>
<protein>
    <submittedName>
        <fullName evidence="2">Phage-related protein, HI1409 family</fullName>
    </submittedName>
</protein>
<dbReference type="Proteomes" id="UP000184275">
    <property type="component" value="Unassembled WGS sequence"/>
</dbReference>
<accession>A0A1M6US45</accession>
<evidence type="ECO:0000259" key="1">
    <source>
        <dbReference type="Pfam" id="PF06381"/>
    </source>
</evidence>
<evidence type="ECO:0000313" key="3">
    <source>
        <dbReference type="Proteomes" id="UP000184275"/>
    </source>
</evidence>
<feature type="domain" description="Anti-CBASS protein Acb1-like N-terminal" evidence="1">
    <location>
        <begin position="47"/>
        <end position="379"/>
    </location>
</feature>
<proteinExistence type="predicted"/>
<gene>
    <name evidence="2" type="ORF">SAMN05720469_11535</name>
</gene>
<dbReference type="EMBL" id="FRAW01000015">
    <property type="protein sequence ID" value="SHK72003.1"/>
    <property type="molecule type" value="Genomic_DNA"/>
</dbReference>
<reference evidence="3" key="1">
    <citation type="submission" date="2016-11" db="EMBL/GenBank/DDBJ databases">
        <authorList>
            <person name="Varghese N."/>
            <person name="Submissions S."/>
        </authorList>
    </citation>
    <scope>NUCLEOTIDE SEQUENCE [LARGE SCALE GENOMIC DNA]</scope>
    <source>
        <strain evidence="3">UWOS</strain>
    </source>
</reference>
<dbReference type="Pfam" id="PF06381">
    <property type="entry name" value="Phage_portal_3"/>
    <property type="match status" value="1"/>
</dbReference>
<sequence>MAERMDDGAYTNAVTGMGTIEMDKAEHVRASAYSGADLRELAKMKVQDGVAARIVESVPESALKHDISIIGDADGRAFKECSRKGLIEALRKAGEAQRLTGGAVIVTEYEDDTHVSEPPPARGKVEGYRVYSAGAVELSVTDFDGERPKRFNVRRMDGKSVPVSSERVVVIHGKTLPDVIASSSSIGEAFFGTGFLKPAEQAIKDLAATFGSAVSMAQENGLSIFRFDGLNQMMSRPGCGVDDLQKLMSVVKFGMSSMRAVYLGAGDSFDFKSHSFGGIPELLQKLVNRVSACCGIPVSILFGQSATGLAQTNEGDTKAFFDLVSNWRSNYLYRPAERLVADIARRNLGRDMGEFEWGSLYEMTDSEMNEAMAKQAEYLTKYIQTGVITPDEVRAGVFVNGHSFKISVEG</sequence>
<organism evidence="2 3">
    <name type="scientific">Fibrobacter intestinalis</name>
    <dbReference type="NCBI Taxonomy" id="28122"/>
    <lineage>
        <taxon>Bacteria</taxon>
        <taxon>Pseudomonadati</taxon>
        <taxon>Fibrobacterota</taxon>
        <taxon>Fibrobacteria</taxon>
        <taxon>Fibrobacterales</taxon>
        <taxon>Fibrobacteraceae</taxon>
        <taxon>Fibrobacter</taxon>
    </lineage>
</organism>
<dbReference type="RefSeq" id="WP_073304397.1">
    <property type="nucleotide sequence ID" value="NZ_FRAW01000015.1"/>
</dbReference>
<dbReference type="AlphaFoldDB" id="A0A1M6US45"/>